<evidence type="ECO:0000313" key="3">
    <source>
        <dbReference type="Proteomes" id="UP000774000"/>
    </source>
</evidence>
<keyword evidence="1" id="KW-0732">Signal</keyword>
<sequence>MKKISFLLSLVLVLALAAPSFAADVEFSGASYFIFDEFTEIDGKQEYSMNGNTNIFGTGDWKKSTTDNPNDNREKFQNKLVLNMTANVNQNLKVDMGFESLVDEFIGYPNGTGATRVQEAPTVRDNPPVRLKDLKVTADTEEAKIVVTNNFNYNFNSRVLATQFEDNWGEMNPYGEGVLVETDLAGVATKGFVFQATETTTGPASSAGDDIIVDNNDRMKAADNLVYGADFKKELDRGKVGALIVNTHDKSTDENTSSDFDQDKDILRAAVNGEYRINDMITINGEVITAQYGDDVTKVINVLNTPYPADDDDNPNDANFDVGNKEDTEILEVGTKLNPMPGLEVNLGYKDVGEDYIATVGADHSMDSWYGDASFNAGDGTGYDKGFSLSTNYQLPVLLTPTATLEFTDYDQTRSAFNDNEDTNEQEIEASIATSQGPWSAEASYRIKEETNSGADYVVGDDNTAAERDIVYNDFNINGSYKVIDSEKLTTNLHGDLNYYVGDDETINQNFSTEKRVKVGAGNTYKLNDKVTLTGSYDYGYATEDNDVFEDASGRQHLVKLGASYKVSENTTFDVLYKYDNYNLDRKVTDADALVNSVYKKEAEHQWYDGGESWEHSGYAWNNGPTIKNVAPTYSGYTTHEVKATLTVNF</sequence>
<accession>A0A938XNG1</accession>
<comment type="caution">
    <text evidence="2">The sequence shown here is derived from an EMBL/GenBank/DDBJ whole genome shotgun (WGS) entry which is preliminary data.</text>
</comment>
<reference evidence="2" key="1">
    <citation type="submission" date="2021-01" db="EMBL/GenBank/DDBJ databases">
        <title>Genomic Encyclopedia of Type Strains, Phase IV (KMG-IV): sequencing the most valuable type-strain genomes for metagenomic binning, comparative biology and taxonomic classification.</title>
        <authorList>
            <person name="Goeker M."/>
        </authorList>
    </citation>
    <scope>NUCLEOTIDE SEQUENCE</scope>
    <source>
        <strain evidence="2">DSM 23230</strain>
    </source>
</reference>
<gene>
    <name evidence="2" type="ORF">JOC47_000513</name>
</gene>
<protein>
    <submittedName>
        <fullName evidence="2">Uncharacterized protein</fullName>
    </submittedName>
</protein>
<dbReference type="InterPro" id="IPR023614">
    <property type="entry name" value="Porin_dom_sf"/>
</dbReference>
<feature type="signal peptide" evidence="1">
    <location>
        <begin position="1"/>
        <end position="22"/>
    </location>
</feature>
<dbReference type="Proteomes" id="UP000774000">
    <property type="component" value="Unassembled WGS sequence"/>
</dbReference>
<dbReference type="EMBL" id="JAFBDQ010000002">
    <property type="protein sequence ID" value="MBM7555688.1"/>
    <property type="molecule type" value="Genomic_DNA"/>
</dbReference>
<proteinExistence type="predicted"/>
<evidence type="ECO:0000313" key="2">
    <source>
        <dbReference type="EMBL" id="MBM7555688.1"/>
    </source>
</evidence>
<keyword evidence="3" id="KW-1185">Reference proteome</keyword>
<name>A0A938XNG1_9FIRM</name>
<organism evidence="2 3">
    <name type="scientific">Halanaerobacter jeridensis</name>
    <dbReference type="NCBI Taxonomy" id="706427"/>
    <lineage>
        <taxon>Bacteria</taxon>
        <taxon>Bacillati</taxon>
        <taxon>Bacillota</taxon>
        <taxon>Clostridia</taxon>
        <taxon>Halanaerobiales</taxon>
        <taxon>Halobacteroidaceae</taxon>
        <taxon>Halanaerobacter</taxon>
    </lineage>
</organism>
<dbReference type="Gene3D" id="2.40.160.10">
    <property type="entry name" value="Porin"/>
    <property type="match status" value="1"/>
</dbReference>
<dbReference type="AlphaFoldDB" id="A0A938XNG1"/>
<dbReference type="RefSeq" id="WP_204700411.1">
    <property type="nucleotide sequence ID" value="NZ_JAFBDQ010000002.1"/>
</dbReference>
<evidence type="ECO:0000256" key="1">
    <source>
        <dbReference type="SAM" id="SignalP"/>
    </source>
</evidence>
<feature type="chain" id="PRO_5037346526" evidence="1">
    <location>
        <begin position="23"/>
        <end position="650"/>
    </location>
</feature>
<dbReference type="SUPFAM" id="SSF56935">
    <property type="entry name" value="Porins"/>
    <property type="match status" value="1"/>
</dbReference>